<protein>
    <submittedName>
        <fullName evidence="1">Uncharacterized protein</fullName>
    </submittedName>
</protein>
<dbReference type="Proteomes" id="UP000784294">
    <property type="component" value="Unassembled WGS sequence"/>
</dbReference>
<proteinExistence type="predicted"/>
<evidence type="ECO:0000313" key="1">
    <source>
        <dbReference type="EMBL" id="VEL15994.1"/>
    </source>
</evidence>
<dbReference type="AlphaFoldDB" id="A0A3S5CKJ3"/>
<dbReference type="EMBL" id="CAAALY010026720">
    <property type="protein sequence ID" value="VEL15994.1"/>
    <property type="molecule type" value="Genomic_DNA"/>
</dbReference>
<accession>A0A3S5CKJ3</accession>
<sequence length="256" mass="29263">MWPVSLKGGMFYRRGEPGTSCLFTHRPHSINCWSGWRPINCFCLRRRGLPDRWWWWWWCVWCKKCQSKTVDECLSDCPASFVQTMHFLYMSRSPSPGHDELRRKVTDELLADLGLSNRGAPRWPAGAKTRSKFAQASGGWAEGRGGWATCEQVAQPRLDLLAPLCSPTPPDRTRAMHLWARLHRLSRSLTVPEPCGRHVPMTGRASADHRYHHLLRFSDPPAHASSALLYRLDQQSHNKAITTLLPDLVTNCRTGH</sequence>
<evidence type="ECO:0000313" key="2">
    <source>
        <dbReference type="Proteomes" id="UP000784294"/>
    </source>
</evidence>
<organism evidence="1 2">
    <name type="scientific">Protopolystoma xenopodis</name>
    <dbReference type="NCBI Taxonomy" id="117903"/>
    <lineage>
        <taxon>Eukaryota</taxon>
        <taxon>Metazoa</taxon>
        <taxon>Spiralia</taxon>
        <taxon>Lophotrochozoa</taxon>
        <taxon>Platyhelminthes</taxon>
        <taxon>Monogenea</taxon>
        <taxon>Polyopisthocotylea</taxon>
        <taxon>Polystomatidea</taxon>
        <taxon>Polystomatidae</taxon>
        <taxon>Protopolystoma</taxon>
    </lineage>
</organism>
<gene>
    <name evidence="1" type="ORF">PXEA_LOCUS9434</name>
</gene>
<comment type="caution">
    <text evidence="1">The sequence shown here is derived from an EMBL/GenBank/DDBJ whole genome shotgun (WGS) entry which is preliminary data.</text>
</comment>
<keyword evidence="2" id="KW-1185">Reference proteome</keyword>
<name>A0A3S5CKJ3_9PLAT</name>
<reference evidence="1" key="1">
    <citation type="submission" date="2018-11" db="EMBL/GenBank/DDBJ databases">
        <authorList>
            <consortium name="Pathogen Informatics"/>
        </authorList>
    </citation>
    <scope>NUCLEOTIDE SEQUENCE</scope>
</reference>